<reference evidence="5" key="1">
    <citation type="submission" date="2017-05" db="EMBL/GenBank/DDBJ databases">
        <authorList>
            <person name="Kirkegaard R."/>
            <person name="Mcilroy J S."/>
        </authorList>
    </citation>
    <scope>NUCLEOTIDE SEQUENCE [LARGE SCALE GENOMIC DNA]</scope>
</reference>
<dbReference type="Pfam" id="PF17746">
    <property type="entry name" value="SfsA_N"/>
    <property type="match status" value="1"/>
</dbReference>
<dbReference type="InterPro" id="IPR041465">
    <property type="entry name" value="SfsA_N"/>
</dbReference>
<dbReference type="OrthoDB" id="9802365at2"/>
<sequence>MKYPPLQPGILIERKNRFSALVQLDGGKTTTAYVPTTGRLTGALQPGCRVWMEQAHNPGRKTAFTLLLSELPGGGLCSVKATMANTLFAEAVSTGLLAAFPFTNVEKEVTYGHSRLDFRLSSPGTVCWVEVKSVTFVENGVGMFPDAPTTRGRRHLETLAELAAGGEQASAVFIAQRGDAQRFAPYETVDPEFAARLRQVNLAGVEVHAYRCDVRLDRIEIAEEISVVL</sequence>
<dbReference type="NCBIfam" id="TIGR00230">
    <property type="entry name" value="sfsA"/>
    <property type="match status" value="1"/>
</dbReference>
<evidence type="ECO:0000259" key="3">
    <source>
        <dbReference type="Pfam" id="PF17746"/>
    </source>
</evidence>
<evidence type="ECO:0000259" key="2">
    <source>
        <dbReference type="Pfam" id="PF03749"/>
    </source>
</evidence>
<keyword evidence="5" id="KW-1185">Reference proteome</keyword>
<evidence type="ECO:0000313" key="5">
    <source>
        <dbReference type="Proteomes" id="UP000195514"/>
    </source>
</evidence>
<dbReference type="KEGG" id="abat:CFX1CAM_0390"/>
<dbReference type="CDD" id="cd22359">
    <property type="entry name" value="SfsA-like_bacterial"/>
    <property type="match status" value="1"/>
</dbReference>
<dbReference type="RefSeq" id="WP_087861391.1">
    <property type="nucleotide sequence ID" value="NZ_LT859958.1"/>
</dbReference>
<dbReference type="InterPro" id="IPR040452">
    <property type="entry name" value="SfsA_C"/>
</dbReference>
<evidence type="ECO:0000313" key="4">
    <source>
        <dbReference type="EMBL" id="SMX53456.1"/>
    </source>
</evidence>
<dbReference type="PANTHER" id="PTHR30545:SF2">
    <property type="entry name" value="SUGAR FERMENTATION STIMULATION PROTEIN A"/>
    <property type="match status" value="1"/>
</dbReference>
<evidence type="ECO:0000256" key="1">
    <source>
        <dbReference type="HAMAP-Rule" id="MF_00095"/>
    </source>
</evidence>
<accession>A0A1Y6K1M0</accession>
<feature type="domain" description="Sugar fermentation stimulation protein C-terminal" evidence="2">
    <location>
        <begin position="83"/>
        <end position="216"/>
    </location>
</feature>
<dbReference type="Pfam" id="PF03749">
    <property type="entry name" value="SfsA"/>
    <property type="match status" value="1"/>
</dbReference>
<dbReference type="EMBL" id="LT859958">
    <property type="protein sequence ID" value="SMX53456.1"/>
    <property type="molecule type" value="Genomic_DNA"/>
</dbReference>
<gene>
    <name evidence="1 4" type="primary">sfsA</name>
    <name evidence="4" type="ORF">CFX1CAM_0390</name>
</gene>
<proteinExistence type="inferred from homology"/>
<dbReference type="Gene3D" id="2.40.50.580">
    <property type="match status" value="1"/>
</dbReference>
<feature type="domain" description="SfsA N-terminal OB" evidence="3">
    <location>
        <begin position="12"/>
        <end position="73"/>
    </location>
</feature>
<dbReference type="InterPro" id="IPR005224">
    <property type="entry name" value="SfsA"/>
</dbReference>
<name>A0A1Y6K1M0_9CHLR</name>
<dbReference type="PANTHER" id="PTHR30545">
    <property type="entry name" value="SUGAR FERMENTATION STIMULATION PROTEIN A"/>
    <property type="match status" value="1"/>
</dbReference>
<dbReference type="Proteomes" id="UP000195514">
    <property type="component" value="Chromosome I"/>
</dbReference>
<organism evidence="4 5">
    <name type="scientific">Candidatus Brevifilum fermentans</name>
    <dbReference type="NCBI Taxonomy" id="1986204"/>
    <lineage>
        <taxon>Bacteria</taxon>
        <taxon>Bacillati</taxon>
        <taxon>Chloroflexota</taxon>
        <taxon>Anaerolineae</taxon>
        <taxon>Anaerolineales</taxon>
        <taxon>Anaerolineaceae</taxon>
        <taxon>Candidatus Brevifilum</taxon>
    </lineage>
</organism>
<dbReference type="AlphaFoldDB" id="A0A1Y6K1M0"/>
<comment type="similarity">
    <text evidence="1">Belongs to the SfsA family.</text>
</comment>
<dbReference type="HAMAP" id="MF_00095">
    <property type="entry name" value="SfsA"/>
    <property type="match status" value="1"/>
</dbReference>
<protein>
    <recommendedName>
        <fullName evidence="1">Sugar fermentation stimulation protein homolog</fullName>
    </recommendedName>
</protein>
<dbReference type="Gene3D" id="3.40.1350.60">
    <property type="match status" value="1"/>
</dbReference>
<dbReference type="GO" id="GO:0003677">
    <property type="term" value="F:DNA binding"/>
    <property type="evidence" value="ECO:0007669"/>
    <property type="project" value="InterPro"/>
</dbReference>